<keyword evidence="1" id="KW-0489">Methyltransferase</keyword>
<dbReference type="CDD" id="cd02440">
    <property type="entry name" value="AdoMet_MTases"/>
    <property type="match status" value="1"/>
</dbReference>
<sequence length="84" mass="9383">MNPQKVSWNPDQYLKFGDQRLRPAQDLLARVGLESPGIIYDLGCGTGNTTQLLVDRWPQSQVTGIDSSSEMLEKARNSCPNLDF</sequence>
<evidence type="ECO:0000313" key="4">
    <source>
        <dbReference type="EMBL" id="SVB96783.1"/>
    </source>
</evidence>
<dbReference type="PANTHER" id="PTHR43861">
    <property type="entry name" value="TRANS-ACONITATE 2-METHYLTRANSFERASE-RELATED"/>
    <property type="match status" value="1"/>
</dbReference>
<protein>
    <recommendedName>
        <fullName evidence="3">Methyltransferase domain-containing protein</fullName>
    </recommendedName>
</protein>
<dbReference type="PANTHER" id="PTHR43861:SF1">
    <property type="entry name" value="TRANS-ACONITATE 2-METHYLTRANSFERASE"/>
    <property type="match status" value="1"/>
</dbReference>
<evidence type="ECO:0000259" key="3">
    <source>
        <dbReference type="Pfam" id="PF13649"/>
    </source>
</evidence>
<dbReference type="EMBL" id="UINC01066263">
    <property type="protein sequence ID" value="SVB96783.1"/>
    <property type="molecule type" value="Genomic_DNA"/>
</dbReference>
<keyword evidence="2" id="KW-0808">Transferase</keyword>
<gene>
    <name evidence="4" type="ORF">METZ01_LOCUS249637</name>
</gene>
<feature type="domain" description="Methyltransferase" evidence="3">
    <location>
        <begin position="39"/>
        <end position="79"/>
    </location>
</feature>
<dbReference type="InterPro" id="IPR029063">
    <property type="entry name" value="SAM-dependent_MTases_sf"/>
</dbReference>
<dbReference type="GO" id="GO:0032259">
    <property type="term" value="P:methylation"/>
    <property type="evidence" value="ECO:0007669"/>
    <property type="project" value="UniProtKB-KW"/>
</dbReference>
<proteinExistence type="predicted"/>
<accession>A0A382ICZ3</accession>
<evidence type="ECO:0000256" key="2">
    <source>
        <dbReference type="ARBA" id="ARBA00022679"/>
    </source>
</evidence>
<name>A0A382ICZ3_9ZZZZ</name>
<organism evidence="4">
    <name type="scientific">marine metagenome</name>
    <dbReference type="NCBI Taxonomy" id="408172"/>
    <lineage>
        <taxon>unclassified sequences</taxon>
        <taxon>metagenomes</taxon>
        <taxon>ecological metagenomes</taxon>
    </lineage>
</organism>
<dbReference type="InterPro" id="IPR041698">
    <property type="entry name" value="Methyltransf_25"/>
</dbReference>
<dbReference type="AlphaFoldDB" id="A0A382ICZ3"/>
<dbReference type="GO" id="GO:0008168">
    <property type="term" value="F:methyltransferase activity"/>
    <property type="evidence" value="ECO:0007669"/>
    <property type="project" value="UniProtKB-KW"/>
</dbReference>
<feature type="non-terminal residue" evidence="4">
    <location>
        <position position="84"/>
    </location>
</feature>
<reference evidence="4" key="1">
    <citation type="submission" date="2018-05" db="EMBL/GenBank/DDBJ databases">
        <authorList>
            <person name="Lanie J.A."/>
            <person name="Ng W.-L."/>
            <person name="Kazmierczak K.M."/>
            <person name="Andrzejewski T.M."/>
            <person name="Davidsen T.M."/>
            <person name="Wayne K.J."/>
            <person name="Tettelin H."/>
            <person name="Glass J.I."/>
            <person name="Rusch D."/>
            <person name="Podicherti R."/>
            <person name="Tsui H.-C.T."/>
            <person name="Winkler M.E."/>
        </authorList>
    </citation>
    <scope>NUCLEOTIDE SEQUENCE</scope>
</reference>
<dbReference type="Gene3D" id="3.40.50.150">
    <property type="entry name" value="Vaccinia Virus protein VP39"/>
    <property type="match status" value="1"/>
</dbReference>
<dbReference type="SUPFAM" id="SSF53335">
    <property type="entry name" value="S-adenosyl-L-methionine-dependent methyltransferases"/>
    <property type="match status" value="1"/>
</dbReference>
<dbReference type="Pfam" id="PF13649">
    <property type="entry name" value="Methyltransf_25"/>
    <property type="match status" value="1"/>
</dbReference>
<evidence type="ECO:0000256" key="1">
    <source>
        <dbReference type="ARBA" id="ARBA00022603"/>
    </source>
</evidence>